<organism evidence="4 5">
    <name type="scientific">Phytophthora citrophthora</name>
    <dbReference type="NCBI Taxonomy" id="4793"/>
    <lineage>
        <taxon>Eukaryota</taxon>
        <taxon>Sar</taxon>
        <taxon>Stramenopiles</taxon>
        <taxon>Oomycota</taxon>
        <taxon>Peronosporomycetes</taxon>
        <taxon>Peronosporales</taxon>
        <taxon>Peronosporaceae</taxon>
        <taxon>Phytophthora</taxon>
    </lineage>
</organism>
<dbReference type="AlphaFoldDB" id="A0AAD9LTE2"/>
<feature type="domain" description="Protein kinase" evidence="3">
    <location>
        <begin position="123"/>
        <end position="241"/>
    </location>
</feature>
<dbReference type="InterPro" id="IPR001245">
    <property type="entry name" value="Ser-Thr/Tyr_kinase_cat_dom"/>
</dbReference>
<reference evidence="4" key="1">
    <citation type="submission" date="2023-08" db="EMBL/GenBank/DDBJ databases">
        <title>Reference Genome Resource for the Citrus Pathogen Phytophthora citrophthora.</title>
        <authorList>
            <person name="Moller H."/>
            <person name="Coetzee B."/>
            <person name="Rose L.J."/>
            <person name="Van Niekerk J.M."/>
        </authorList>
    </citation>
    <scope>NUCLEOTIDE SEQUENCE</scope>
    <source>
        <strain evidence="4">STE-U-9442</strain>
    </source>
</reference>
<dbReference type="GO" id="GO:0005524">
    <property type="term" value="F:ATP binding"/>
    <property type="evidence" value="ECO:0007669"/>
    <property type="project" value="InterPro"/>
</dbReference>
<keyword evidence="2" id="KW-0812">Transmembrane</keyword>
<evidence type="ECO:0000256" key="2">
    <source>
        <dbReference type="SAM" id="Phobius"/>
    </source>
</evidence>
<feature type="region of interest" description="Disordered" evidence="1">
    <location>
        <begin position="76"/>
        <end position="98"/>
    </location>
</feature>
<keyword evidence="4" id="KW-0808">Transferase</keyword>
<gene>
    <name evidence="4" type="ORF">P3T76_001880</name>
</gene>
<dbReference type="PROSITE" id="PS50011">
    <property type="entry name" value="PROTEIN_KINASE_DOM"/>
    <property type="match status" value="1"/>
</dbReference>
<keyword evidence="2" id="KW-0472">Membrane</keyword>
<evidence type="ECO:0000256" key="1">
    <source>
        <dbReference type="SAM" id="MobiDB-lite"/>
    </source>
</evidence>
<dbReference type="Proteomes" id="UP001259832">
    <property type="component" value="Unassembled WGS sequence"/>
</dbReference>
<sequence length="241" mass="27171">MATVAGSDWVTKWLEEEFATDSDSSFDLLLLIPIIAGSVVLISALGLLWLYWRKKTQEKTHSTAQTECVFEEISTPTVGATSHPSTRGSSASDTYQQQGSNHTLRILLGSEHLRERRIPFDTIEFERALAKGASGKIWICRYKDNKVAVKRLLQTKEQKAENVQAFAEEIELNASLIHPNIVEFIGVAWNSLSNLAMMIEYVPEGNLRDFLHQNCRGLEIKSPSPLESPKLWIIYTADHRN</sequence>
<dbReference type="Gene3D" id="1.10.510.10">
    <property type="entry name" value="Transferase(Phosphotransferase) domain 1"/>
    <property type="match status" value="1"/>
</dbReference>
<dbReference type="InterPro" id="IPR011009">
    <property type="entry name" value="Kinase-like_dom_sf"/>
</dbReference>
<evidence type="ECO:0000313" key="5">
    <source>
        <dbReference type="Proteomes" id="UP001259832"/>
    </source>
</evidence>
<comment type="caution">
    <text evidence="4">The sequence shown here is derived from an EMBL/GenBank/DDBJ whole genome shotgun (WGS) entry which is preliminary data.</text>
</comment>
<dbReference type="EMBL" id="JASMQC010000003">
    <property type="protein sequence ID" value="KAK1946327.1"/>
    <property type="molecule type" value="Genomic_DNA"/>
</dbReference>
<name>A0AAD9LTE2_9STRA</name>
<dbReference type="InterPro" id="IPR000719">
    <property type="entry name" value="Prot_kinase_dom"/>
</dbReference>
<accession>A0AAD9LTE2</accession>
<protein>
    <submittedName>
        <fullName evidence="4">Tyrosine-protein kinase JAK2</fullName>
    </submittedName>
</protein>
<dbReference type="PANTHER" id="PTHR44329:SF214">
    <property type="entry name" value="PROTEIN KINASE DOMAIN-CONTAINING PROTEIN"/>
    <property type="match status" value="1"/>
</dbReference>
<keyword evidence="2" id="KW-1133">Transmembrane helix</keyword>
<dbReference type="PANTHER" id="PTHR44329">
    <property type="entry name" value="SERINE/THREONINE-PROTEIN KINASE TNNI3K-RELATED"/>
    <property type="match status" value="1"/>
</dbReference>
<dbReference type="Pfam" id="PF07714">
    <property type="entry name" value="PK_Tyr_Ser-Thr"/>
    <property type="match status" value="1"/>
</dbReference>
<proteinExistence type="predicted"/>
<dbReference type="SUPFAM" id="SSF56112">
    <property type="entry name" value="Protein kinase-like (PK-like)"/>
    <property type="match status" value="1"/>
</dbReference>
<evidence type="ECO:0000259" key="3">
    <source>
        <dbReference type="PROSITE" id="PS50011"/>
    </source>
</evidence>
<keyword evidence="5" id="KW-1185">Reference proteome</keyword>
<keyword evidence="4" id="KW-0418">Kinase</keyword>
<dbReference type="GO" id="GO:0004674">
    <property type="term" value="F:protein serine/threonine kinase activity"/>
    <property type="evidence" value="ECO:0007669"/>
    <property type="project" value="TreeGrafter"/>
</dbReference>
<evidence type="ECO:0000313" key="4">
    <source>
        <dbReference type="EMBL" id="KAK1946327.1"/>
    </source>
</evidence>
<feature type="transmembrane region" description="Helical" evidence="2">
    <location>
        <begin position="28"/>
        <end position="52"/>
    </location>
</feature>
<dbReference type="InterPro" id="IPR051681">
    <property type="entry name" value="Ser/Thr_Kinases-Pseudokinases"/>
</dbReference>